<proteinExistence type="inferred from homology"/>
<dbReference type="PIRSF" id="PIRSF006156">
    <property type="entry name" value="YafQ"/>
    <property type="match status" value="1"/>
</dbReference>
<dbReference type="SUPFAM" id="SSF143011">
    <property type="entry name" value="RelE-like"/>
    <property type="match status" value="1"/>
</dbReference>
<sequence>MLTLEYSTQFKKDFKKIAKMPIPDILEVGNIISQLQRGEALAAKNVDHPLSGNWLGFRDCHIKPDFVLIYRIANNTLQLARIGSHSEIF</sequence>
<dbReference type="STRING" id="173990.SAMN05660691_00138"/>
<dbReference type="GO" id="GO:0006415">
    <property type="term" value="P:translational termination"/>
    <property type="evidence" value="ECO:0007669"/>
    <property type="project" value="TreeGrafter"/>
</dbReference>
<keyword evidence="5" id="KW-1185">Reference proteome</keyword>
<dbReference type="Proteomes" id="UP000199371">
    <property type="component" value="Unassembled WGS sequence"/>
</dbReference>
<keyword evidence="1" id="KW-1277">Toxin-antitoxin system</keyword>
<dbReference type="GO" id="GO:0004521">
    <property type="term" value="F:RNA endonuclease activity"/>
    <property type="evidence" value="ECO:0007669"/>
    <property type="project" value="TreeGrafter"/>
</dbReference>
<evidence type="ECO:0000256" key="2">
    <source>
        <dbReference type="ARBA" id="ARBA00061366"/>
    </source>
</evidence>
<comment type="similarity">
    <text evidence="2">Belongs to the RelE toxin family. YafQ subfamily.</text>
</comment>
<dbReference type="Gene3D" id="3.30.2310.20">
    <property type="entry name" value="RelE-like"/>
    <property type="match status" value="1"/>
</dbReference>
<name>A0A1H6JAL8_9GAMM</name>
<reference evidence="5" key="1">
    <citation type="submission" date="2016-10" db="EMBL/GenBank/DDBJ databases">
        <authorList>
            <person name="Varghese N."/>
            <person name="Submissions S."/>
        </authorList>
    </citation>
    <scope>NUCLEOTIDE SEQUENCE [LARGE SCALE GENOMIC DNA]</scope>
    <source>
        <strain evidence="5">DSM 17616</strain>
    </source>
</reference>
<dbReference type="PANTHER" id="PTHR40588:SF1">
    <property type="entry name" value="MRNA INTERFERASE TOXIN YAFQ"/>
    <property type="match status" value="1"/>
</dbReference>
<accession>A0A1H6JAL8</accession>
<dbReference type="GO" id="GO:0006402">
    <property type="term" value="P:mRNA catabolic process"/>
    <property type="evidence" value="ECO:0007669"/>
    <property type="project" value="TreeGrafter"/>
</dbReference>
<evidence type="ECO:0000313" key="5">
    <source>
        <dbReference type="Proteomes" id="UP000199371"/>
    </source>
</evidence>
<dbReference type="NCBIfam" id="TIGR02385">
    <property type="entry name" value="RelE_StbE"/>
    <property type="match status" value="1"/>
</dbReference>
<dbReference type="Pfam" id="PF15738">
    <property type="entry name" value="YafQ_toxin"/>
    <property type="match status" value="1"/>
</dbReference>
<gene>
    <name evidence="4" type="ORF">SAMN05660691_00138</name>
</gene>
<dbReference type="InterPro" id="IPR007712">
    <property type="entry name" value="RelE/ParE_toxin"/>
</dbReference>
<dbReference type="InterPro" id="IPR004386">
    <property type="entry name" value="Toxin_YafQ-like"/>
</dbReference>
<dbReference type="InterPro" id="IPR035093">
    <property type="entry name" value="RelE/ParE_toxin_dom_sf"/>
</dbReference>
<feature type="active site" description="Proton donor" evidence="3">
    <location>
        <position position="85"/>
    </location>
</feature>
<dbReference type="AlphaFoldDB" id="A0A1H6JAL8"/>
<organism evidence="4 5">
    <name type="scientific">Rheinheimera pacifica</name>
    <dbReference type="NCBI Taxonomy" id="173990"/>
    <lineage>
        <taxon>Bacteria</taxon>
        <taxon>Pseudomonadati</taxon>
        <taxon>Pseudomonadota</taxon>
        <taxon>Gammaproteobacteria</taxon>
        <taxon>Chromatiales</taxon>
        <taxon>Chromatiaceae</taxon>
        <taxon>Rheinheimera</taxon>
    </lineage>
</organism>
<evidence type="ECO:0000313" key="4">
    <source>
        <dbReference type="EMBL" id="SEH56027.1"/>
    </source>
</evidence>
<dbReference type="EMBL" id="FNXF01000001">
    <property type="protein sequence ID" value="SEH56027.1"/>
    <property type="molecule type" value="Genomic_DNA"/>
</dbReference>
<evidence type="ECO:0000256" key="3">
    <source>
        <dbReference type="PIRSR" id="PIRSR006156-1"/>
    </source>
</evidence>
<dbReference type="FunFam" id="3.30.2310.20:FF:000003">
    <property type="entry name" value="Type II toxin-antitoxin system YafQ family toxin"/>
    <property type="match status" value="1"/>
</dbReference>
<evidence type="ECO:0000256" key="1">
    <source>
        <dbReference type="ARBA" id="ARBA00022649"/>
    </source>
</evidence>
<protein>
    <submittedName>
        <fullName evidence="4">mRNA interferase YafQ</fullName>
    </submittedName>
</protein>
<dbReference type="OrthoDB" id="7030467at2"/>
<dbReference type="RefSeq" id="WP_092789134.1">
    <property type="nucleotide sequence ID" value="NZ_FNXF01000001.1"/>
</dbReference>
<dbReference type="PANTHER" id="PTHR40588">
    <property type="entry name" value="MRNA INTERFERASE TOXIN YAFQ"/>
    <property type="match status" value="1"/>
</dbReference>